<dbReference type="Proteomes" id="UP001138780">
    <property type="component" value="Unassembled WGS sequence"/>
</dbReference>
<accession>A0A9X1BBZ5</accession>
<evidence type="ECO:0000256" key="6">
    <source>
        <dbReference type="ARBA" id="ARBA00023136"/>
    </source>
</evidence>
<dbReference type="RefSeq" id="WP_200772366.1">
    <property type="nucleotide sequence ID" value="NZ_CP072329.1"/>
</dbReference>
<evidence type="ECO:0000256" key="4">
    <source>
        <dbReference type="ARBA" id="ARBA00022692"/>
    </source>
</evidence>
<comment type="similarity">
    <text evidence="7">Belongs to the binding-protein-dependent transport system permease family.</text>
</comment>
<evidence type="ECO:0000259" key="8">
    <source>
        <dbReference type="PROSITE" id="PS50928"/>
    </source>
</evidence>
<organism evidence="9 12">
    <name type="scientific">Streptococcus lactarius</name>
    <dbReference type="NCBI Taxonomy" id="684066"/>
    <lineage>
        <taxon>Bacteria</taxon>
        <taxon>Bacillati</taxon>
        <taxon>Bacillota</taxon>
        <taxon>Bacilli</taxon>
        <taxon>Lactobacillales</taxon>
        <taxon>Streptococcaceae</taxon>
        <taxon>Streptococcus</taxon>
    </lineage>
</organism>
<keyword evidence="11" id="KW-1185">Reference proteome</keyword>
<dbReference type="GO" id="GO:0005886">
    <property type="term" value="C:plasma membrane"/>
    <property type="evidence" value="ECO:0007669"/>
    <property type="project" value="UniProtKB-SubCell"/>
</dbReference>
<feature type="transmembrane region" description="Helical" evidence="7">
    <location>
        <begin position="95"/>
        <end position="119"/>
    </location>
</feature>
<protein>
    <submittedName>
        <fullName evidence="9 10">ABC transporter permease</fullName>
    </submittedName>
</protein>
<dbReference type="Pfam" id="PF00528">
    <property type="entry name" value="BPD_transp_1"/>
    <property type="match status" value="1"/>
</dbReference>
<evidence type="ECO:0000313" key="11">
    <source>
        <dbReference type="Proteomes" id="UP000676511"/>
    </source>
</evidence>
<evidence type="ECO:0000256" key="2">
    <source>
        <dbReference type="ARBA" id="ARBA00022448"/>
    </source>
</evidence>
<feature type="transmembrane region" description="Helical" evidence="7">
    <location>
        <begin position="12"/>
        <end position="33"/>
    </location>
</feature>
<dbReference type="CDD" id="cd06261">
    <property type="entry name" value="TM_PBP2"/>
    <property type="match status" value="1"/>
</dbReference>
<keyword evidence="2 7" id="KW-0813">Transport</keyword>
<comment type="subcellular location">
    <subcellularLocation>
        <location evidence="1 7">Cell membrane</location>
        <topology evidence="1 7">Multi-pass membrane protein</topology>
    </subcellularLocation>
</comment>
<gene>
    <name evidence="9" type="ORF">BTU61_03600</name>
    <name evidence="10" type="ORF">J4854_10155</name>
</gene>
<feature type="transmembrane region" description="Helical" evidence="7">
    <location>
        <begin position="125"/>
        <end position="144"/>
    </location>
</feature>
<evidence type="ECO:0000313" key="10">
    <source>
        <dbReference type="EMBL" id="QUB38883.1"/>
    </source>
</evidence>
<dbReference type="Gene3D" id="1.10.3720.10">
    <property type="entry name" value="MetI-like"/>
    <property type="match status" value="1"/>
</dbReference>
<keyword evidence="5 7" id="KW-1133">Transmembrane helix</keyword>
<dbReference type="EMBL" id="CP072329">
    <property type="protein sequence ID" value="QUB38883.1"/>
    <property type="molecule type" value="Genomic_DNA"/>
</dbReference>
<keyword evidence="3" id="KW-1003">Cell membrane</keyword>
<name>A0A9X1BBZ5_9STRE</name>
<feature type="domain" description="ABC transmembrane type-1" evidence="8">
    <location>
        <begin position="59"/>
        <end position="239"/>
    </location>
</feature>
<keyword evidence="4 7" id="KW-0812">Transmembrane</keyword>
<dbReference type="PANTHER" id="PTHR30151:SF20">
    <property type="entry name" value="ABC TRANSPORTER PERMEASE PROTEIN HI_0355-RELATED"/>
    <property type="match status" value="1"/>
</dbReference>
<proteinExistence type="inferred from homology"/>
<dbReference type="EMBL" id="MRXX01000004">
    <property type="protein sequence ID" value="MBK4779282.1"/>
    <property type="molecule type" value="Genomic_DNA"/>
</dbReference>
<evidence type="ECO:0000256" key="5">
    <source>
        <dbReference type="ARBA" id="ARBA00022989"/>
    </source>
</evidence>
<dbReference type="Proteomes" id="UP000676511">
    <property type="component" value="Chromosome"/>
</dbReference>
<dbReference type="GO" id="GO:0055085">
    <property type="term" value="P:transmembrane transport"/>
    <property type="evidence" value="ECO:0007669"/>
    <property type="project" value="InterPro"/>
</dbReference>
<dbReference type="PROSITE" id="PS50928">
    <property type="entry name" value="ABC_TM1"/>
    <property type="match status" value="1"/>
</dbReference>
<reference evidence="10 11" key="2">
    <citation type="submission" date="2021-03" db="EMBL/GenBank/DDBJ databases">
        <title>Human Oral Microbial Genomes.</title>
        <authorList>
            <person name="Johnston C.D."/>
            <person name="Chen T."/>
            <person name="Dewhirst F.E."/>
        </authorList>
    </citation>
    <scope>NUCLEOTIDE SEQUENCE [LARGE SCALE GENOMIC DNA]</scope>
    <source>
        <strain evidence="10 11">CCUG 66490</strain>
    </source>
</reference>
<keyword evidence="6 7" id="KW-0472">Membrane</keyword>
<feature type="transmembrane region" description="Helical" evidence="7">
    <location>
        <begin position="63"/>
        <end position="83"/>
    </location>
</feature>
<evidence type="ECO:0000256" key="1">
    <source>
        <dbReference type="ARBA" id="ARBA00004651"/>
    </source>
</evidence>
<feature type="transmembrane region" description="Helical" evidence="7">
    <location>
        <begin position="220"/>
        <end position="239"/>
    </location>
</feature>
<dbReference type="InterPro" id="IPR000515">
    <property type="entry name" value="MetI-like"/>
</dbReference>
<dbReference type="SUPFAM" id="SSF161098">
    <property type="entry name" value="MetI-like"/>
    <property type="match status" value="1"/>
</dbReference>
<evidence type="ECO:0000256" key="7">
    <source>
        <dbReference type="RuleBase" id="RU363032"/>
    </source>
</evidence>
<feature type="transmembrane region" description="Helical" evidence="7">
    <location>
        <begin position="177"/>
        <end position="200"/>
    </location>
</feature>
<dbReference type="AlphaFoldDB" id="A0A9X1BBZ5"/>
<sequence>MSFAKRYSKQLIGASGFVGLIVFWQVAGFLSILPKFVLPTPLEIVAAFVRDRALLLHHSLSTLQVALIGLVLGIVLAAILAILMDSFGWLNDLLYPFMVVIQTIPTIALAPILVLWFGYGVFPKLVLIIITVVFPIVVSLLDGFRHCDQDILRLFQIMQANRFQTLFHYKIPATLPYFFAGLRVSVSYAFISTVVSEWLGGFDGLGVYMIQSKKLFQYDTMFAIIVLISAISLLGMFLVDRLERRILKWK</sequence>
<evidence type="ECO:0000313" key="12">
    <source>
        <dbReference type="Proteomes" id="UP001138780"/>
    </source>
</evidence>
<reference evidence="9" key="1">
    <citation type="submission" date="2016-12" db="EMBL/GenBank/DDBJ databases">
        <title>Draft genome of Streptococcus lactarius CCUG 66490T type strain.</title>
        <authorList>
            <person name="Salva-Serra F."/>
            <person name="Engstrom-Jakobsson H."/>
            <person name="Thorell K."/>
            <person name="Gomila M."/>
            <person name="Gonzales-Siles L."/>
            <person name="Busquets A."/>
            <person name="Jaen-Luchoro D."/>
            <person name="Karlsson R."/>
            <person name="Kristiansson E."/>
            <person name="Moore E."/>
        </authorList>
    </citation>
    <scope>NUCLEOTIDE SEQUENCE</scope>
    <source>
        <strain evidence="9">CCUG 66490</strain>
    </source>
</reference>
<evidence type="ECO:0000313" key="9">
    <source>
        <dbReference type="EMBL" id="MBK4779282.1"/>
    </source>
</evidence>
<dbReference type="InterPro" id="IPR035906">
    <property type="entry name" value="MetI-like_sf"/>
</dbReference>
<dbReference type="PANTHER" id="PTHR30151">
    <property type="entry name" value="ALKANE SULFONATE ABC TRANSPORTER-RELATED, MEMBRANE SUBUNIT"/>
    <property type="match status" value="1"/>
</dbReference>
<evidence type="ECO:0000256" key="3">
    <source>
        <dbReference type="ARBA" id="ARBA00022475"/>
    </source>
</evidence>